<reference evidence="2 3" key="1">
    <citation type="submission" date="2019-01" db="EMBL/GenBank/DDBJ databases">
        <title>Draft genome sequence of Psathyrella aberdarensis IHI B618.</title>
        <authorList>
            <person name="Buettner E."/>
            <person name="Kellner H."/>
        </authorList>
    </citation>
    <scope>NUCLEOTIDE SEQUENCE [LARGE SCALE GENOMIC DNA]</scope>
    <source>
        <strain evidence="2 3">IHI B618</strain>
    </source>
</reference>
<name>A0A4Q2D914_9AGAR</name>
<comment type="caution">
    <text evidence="2">The sequence shown here is derived from an EMBL/GenBank/DDBJ whole genome shotgun (WGS) entry which is preliminary data.</text>
</comment>
<feature type="region of interest" description="Disordered" evidence="1">
    <location>
        <begin position="1"/>
        <end position="235"/>
    </location>
</feature>
<evidence type="ECO:0000313" key="3">
    <source>
        <dbReference type="Proteomes" id="UP000290288"/>
    </source>
</evidence>
<sequence length="235" mass="26535">MHDCPCVLLSNSTTEDESEKKDKETDLLYNSAPADPTPSSQPPAAVPLETGWGSWDPKTHQGIRRNAWGAWSEADVPKPTWKGGDDSGKWKTPRSYFPADRSLRPPTPPRPHRPETPINTPAPVAQAGPSASAAEKAKEDYQKKRDERRAAKGRKPWGQIQEEQRLLDRGRKVLNAERNKKAMERKPRGGKGVQWRSHREHRAPMKTEDGDGWDQLNHEDYDDDHDSVAEHNMNS</sequence>
<proteinExistence type="predicted"/>
<keyword evidence="3" id="KW-1185">Reference proteome</keyword>
<feature type="compositionally biased region" description="Pro residues" evidence="1">
    <location>
        <begin position="35"/>
        <end position="45"/>
    </location>
</feature>
<accession>A0A4Q2D914</accession>
<feature type="compositionally biased region" description="Basic and acidic residues" evidence="1">
    <location>
        <begin position="162"/>
        <end position="187"/>
    </location>
</feature>
<evidence type="ECO:0000256" key="1">
    <source>
        <dbReference type="SAM" id="MobiDB-lite"/>
    </source>
</evidence>
<organism evidence="2 3">
    <name type="scientific">Candolleomyces aberdarensis</name>
    <dbReference type="NCBI Taxonomy" id="2316362"/>
    <lineage>
        <taxon>Eukaryota</taxon>
        <taxon>Fungi</taxon>
        <taxon>Dikarya</taxon>
        <taxon>Basidiomycota</taxon>
        <taxon>Agaricomycotina</taxon>
        <taxon>Agaricomycetes</taxon>
        <taxon>Agaricomycetidae</taxon>
        <taxon>Agaricales</taxon>
        <taxon>Agaricineae</taxon>
        <taxon>Psathyrellaceae</taxon>
        <taxon>Candolleomyces</taxon>
    </lineage>
</organism>
<dbReference type="Proteomes" id="UP000290288">
    <property type="component" value="Unassembled WGS sequence"/>
</dbReference>
<feature type="compositionally biased region" description="Basic and acidic residues" evidence="1">
    <location>
        <begin position="135"/>
        <end position="150"/>
    </location>
</feature>
<dbReference type="EMBL" id="SDEE01000622">
    <property type="protein sequence ID" value="RXW14944.1"/>
    <property type="molecule type" value="Genomic_DNA"/>
</dbReference>
<protein>
    <submittedName>
        <fullName evidence="2">Uncharacterized protein</fullName>
    </submittedName>
</protein>
<gene>
    <name evidence="2" type="ORF">EST38_g10909</name>
</gene>
<dbReference type="OrthoDB" id="10616591at2759"/>
<dbReference type="AlphaFoldDB" id="A0A4Q2D914"/>
<evidence type="ECO:0000313" key="2">
    <source>
        <dbReference type="EMBL" id="RXW14944.1"/>
    </source>
</evidence>